<evidence type="ECO:0000313" key="3">
    <source>
        <dbReference type="Proteomes" id="UP000031012"/>
    </source>
</evidence>
<gene>
    <name evidence="2" type="ORF">DH17_03545</name>
</gene>
<keyword evidence="1" id="KW-1133">Transmembrane helix</keyword>
<evidence type="ECO:0000256" key="1">
    <source>
        <dbReference type="SAM" id="Phobius"/>
    </source>
</evidence>
<feature type="transmembrane region" description="Helical" evidence="1">
    <location>
        <begin position="73"/>
        <end position="92"/>
    </location>
</feature>
<evidence type="ECO:0000313" key="2">
    <source>
        <dbReference type="EMBL" id="KHN66081.1"/>
    </source>
</evidence>
<dbReference type="Proteomes" id="UP000031012">
    <property type="component" value="Unassembled WGS sequence"/>
</dbReference>
<accession>A0A0B2U550</accession>
<sequence length="316" mass="36370">MNNLIMRFLSNLGQWHETALTTTKAIIAIGVLCLVAYLVTISYIPSEISFGDTLIFLLIFVACSIIYAGQSTILFFFGISLVPVTYIIFSVVDKYLPPHIRIGQELPFPKISITTLAASLYLVYVIHSLFLLHWKINLYIGITVFFIAFTYYPFYINRQKIKEFRIKFENLQDIIDDPEASVHLKTFAIKKFKRLETHINDSLQVAIILILIPLVPMFFIEEVGNTFLNYAMQKTGVRVEKATLYIKEPYADLIELPKSTTKELSQYKTYIFKDVNVLFQGIGKSTLISYKVKDIEKQLVIPNDYITVERTQKADK</sequence>
<feature type="transmembrane region" description="Helical" evidence="1">
    <location>
        <begin position="20"/>
        <end position="41"/>
    </location>
</feature>
<feature type="transmembrane region" description="Helical" evidence="1">
    <location>
        <begin position="48"/>
        <end position="67"/>
    </location>
</feature>
<keyword evidence="1" id="KW-0812">Transmembrane</keyword>
<reference evidence="2 3" key="1">
    <citation type="submission" date="2014-03" db="EMBL/GenBank/DDBJ databases">
        <title>Genome sequence of the diesel-degrader and plant-growth promoter Acinetobacter oleivorans PF-1 isolated from the roots of poplar tree.</title>
        <authorList>
            <person name="Gkorezis P."/>
            <person name="van Hamme J."/>
            <person name="Rineau F."/>
            <person name="Vangronsveld J."/>
            <person name="Francetti A."/>
        </authorList>
    </citation>
    <scope>NUCLEOTIDE SEQUENCE [LARGE SCALE GENOMIC DNA]</scope>
    <source>
        <strain evidence="2 3">PF1</strain>
    </source>
</reference>
<comment type="caution">
    <text evidence="2">The sequence shown here is derived from an EMBL/GenBank/DDBJ whole genome shotgun (WGS) entry which is preliminary data.</text>
</comment>
<name>A0A0B2U550_9GAMM</name>
<keyword evidence="1" id="KW-0472">Membrane</keyword>
<organism evidence="2 3">
    <name type="scientific">Acinetobacter oleivorans</name>
    <dbReference type="NCBI Taxonomy" id="1148157"/>
    <lineage>
        <taxon>Bacteria</taxon>
        <taxon>Pseudomonadati</taxon>
        <taxon>Pseudomonadota</taxon>
        <taxon>Gammaproteobacteria</taxon>
        <taxon>Moraxellales</taxon>
        <taxon>Moraxellaceae</taxon>
        <taxon>Acinetobacter</taxon>
    </lineage>
</organism>
<feature type="transmembrane region" description="Helical" evidence="1">
    <location>
        <begin position="113"/>
        <end position="132"/>
    </location>
</feature>
<feature type="transmembrane region" description="Helical" evidence="1">
    <location>
        <begin position="138"/>
        <end position="156"/>
    </location>
</feature>
<feature type="transmembrane region" description="Helical" evidence="1">
    <location>
        <begin position="203"/>
        <end position="220"/>
    </location>
</feature>
<dbReference type="EMBL" id="JHQK01000014">
    <property type="protein sequence ID" value="KHN66081.1"/>
    <property type="molecule type" value="Genomic_DNA"/>
</dbReference>
<proteinExistence type="predicted"/>
<protein>
    <submittedName>
        <fullName evidence="2">Membrane protein</fullName>
    </submittedName>
</protein>
<dbReference type="AlphaFoldDB" id="A0A0B2U550"/>